<protein>
    <recommendedName>
        <fullName evidence="4">Fructose-1,6-bisphosphatase class 3</fullName>
        <shortName evidence="4">FBPase class 3</shortName>
        <ecNumber evidence="4">3.1.3.11</ecNumber>
    </recommendedName>
    <alternativeName>
        <fullName evidence="4">D-fructose-1,6-bisphosphate 1-phosphohydrolase class 3</fullName>
    </alternativeName>
</protein>
<dbReference type="GO" id="GO:0042132">
    <property type="term" value="F:fructose 1,6-bisphosphate 1-phosphatase activity"/>
    <property type="evidence" value="ECO:0007669"/>
    <property type="project" value="UniProtKB-UniRule"/>
</dbReference>
<dbReference type="InterPro" id="IPR029052">
    <property type="entry name" value="Metallo-depent_PP-like"/>
</dbReference>
<comment type="pathway">
    <text evidence="4">Carbohydrate biosynthesis; gluconeogenesis.</text>
</comment>
<organism evidence="5 6">
    <name type="scientific">Ruminococcus albus SY3</name>
    <dbReference type="NCBI Taxonomy" id="1341156"/>
    <lineage>
        <taxon>Bacteria</taxon>
        <taxon>Bacillati</taxon>
        <taxon>Bacillota</taxon>
        <taxon>Clostridia</taxon>
        <taxon>Eubacteriales</taxon>
        <taxon>Oscillospiraceae</taxon>
        <taxon>Ruminococcus</taxon>
    </lineage>
</organism>
<keyword evidence="3 4" id="KW-0119">Carbohydrate metabolism</keyword>
<comment type="similarity">
    <text evidence="4">Belongs to the FBPase class 3 family.</text>
</comment>
<dbReference type="SUPFAM" id="SSF56300">
    <property type="entry name" value="Metallo-dependent phosphatases"/>
    <property type="match status" value="2"/>
</dbReference>
<accession>A0A011VTT5</accession>
<gene>
    <name evidence="4" type="primary">fbp</name>
    <name evidence="5" type="ORF">RASY3_16965</name>
</gene>
<dbReference type="PATRIC" id="fig|1341156.4.peg.2992"/>
<dbReference type="PIRSF" id="PIRSF000906">
    <property type="entry name" value="FBPtase_Bacill"/>
    <property type="match status" value="1"/>
</dbReference>
<dbReference type="EC" id="3.1.3.11" evidence="4"/>
<dbReference type="UniPathway" id="UPA00138"/>
<keyword evidence="6" id="KW-1185">Reference proteome</keyword>
<evidence type="ECO:0000313" key="5">
    <source>
        <dbReference type="EMBL" id="EXM37993.1"/>
    </source>
</evidence>
<evidence type="ECO:0000256" key="4">
    <source>
        <dbReference type="HAMAP-Rule" id="MF_01854"/>
    </source>
</evidence>
<comment type="cofactor">
    <cofactor evidence="4">
        <name>Mn(2+)</name>
        <dbReference type="ChEBI" id="CHEBI:29035"/>
    </cofactor>
</comment>
<reference evidence="5 6" key="1">
    <citation type="submission" date="2013-06" db="EMBL/GenBank/DDBJ databases">
        <title>Rumen cellulosomics: divergent fiber-degrading strategies revealed by comparative genome-wide analysis of six Ruminococcal strains.</title>
        <authorList>
            <person name="Dassa B."/>
            <person name="Borovok I."/>
            <person name="Lamed R."/>
            <person name="Flint H."/>
            <person name="Yeoman C.J."/>
            <person name="White B."/>
            <person name="Bayer E.A."/>
        </authorList>
    </citation>
    <scope>NUCLEOTIDE SEQUENCE [LARGE SCALE GENOMIC DNA]</scope>
    <source>
        <strain evidence="5 6">SY3</strain>
    </source>
</reference>
<dbReference type="Pfam" id="PF06874">
    <property type="entry name" value="FBPase_2"/>
    <property type="match status" value="1"/>
</dbReference>
<evidence type="ECO:0000256" key="3">
    <source>
        <dbReference type="ARBA" id="ARBA00023277"/>
    </source>
</evidence>
<comment type="caution">
    <text evidence="5">The sequence shown here is derived from an EMBL/GenBank/DDBJ whole genome shotgun (WGS) entry which is preliminary data.</text>
</comment>
<sequence length="652" mass="74161">MTLMDKKYLQLLSKEFPNIDSAASEIVNLSAIRSLPKGTEYFFSDMHGEYEAFLHMLKSASGMIKIKIDLTLGKTVSSAEREALAALIYYPDKEQKRLKKAGLLTDEWRSLTIYRLIIVLEAVSAKYTRSRVRNSIPQDMVYILDELLNVTDDIVKDYYYDVIITTILDTGIADHFIKELCKVIQSLAIDSLHIIGDIFDRGPRADIIMDELMKMHDVDIQWGNHDISWMGAVSGNRALIANVIRISMRYNNFDILEDGYGLNLRALAVFAGEVYKDDPCTIFMPHTLDDNIYDPVDTQLVAKMHKAITIIQLKLESQLIKRHPEWGMDDRELFSNIDTEKGTVKLGGKTYDLLDKNFPTVDKADPLALTDEENELMTVLANSFMHSDKLCEHMRFLYTNGSMYKTINGNLLFHGCIPLDEKGELLSVKIEGEEYSGKALLDKLDEVANKAYFLHSGDEKENSADLLWYLWCGPRSPLYGKDKMAFFERYFIDDHDLHTENYNAYYQFSENADVCMKILEMFGLDPEKGHIINGHVPVKIKNGESPVKAGGKLFVIDGGISKAYQNATGIAGYTLICDSHSLNLAEHKPFIAGESEHTPTLHLVERFDHRANICDTDRGEELLAKINDLRELLKAYRSGIIKQKKDIDRRTL</sequence>
<dbReference type="EMBL" id="JEOB01000004">
    <property type="protein sequence ID" value="EXM37993.1"/>
    <property type="molecule type" value="Genomic_DNA"/>
</dbReference>
<dbReference type="HAMAP" id="MF_01854">
    <property type="entry name" value="FBPase_class3"/>
    <property type="match status" value="1"/>
</dbReference>
<proteinExistence type="inferred from homology"/>
<comment type="catalytic activity">
    <reaction evidence="4">
        <text>beta-D-fructose 1,6-bisphosphate + H2O = beta-D-fructose 6-phosphate + phosphate</text>
        <dbReference type="Rhea" id="RHEA:11064"/>
        <dbReference type="ChEBI" id="CHEBI:15377"/>
        <dbReference type="ChEBI" id="CHEBI:32966"/>
        <dbReference type="ChEBI" id="CHEBI:43474"/>
        <dbReference type="ChEBI" id="CHEBI:57634"/>
        <dbReference type="EC" id="3.1.3.11"/>
    </reaction>
</comment>
<dbReference type="AlphaFoldDB" id="A0A011VTT5"/>
<evidence type="ECO:0000313" key="6">
    <source>
        <dbReference type="Proteomes" id="UP000021369"/>
    </source>
</evidence>
<dbReference type="GO" id="GO:0006094">
    <property type="term" value="P:gluconeogenesis"/>
    <property type="evidence" value="ECO:0007669"/>
    <property type="project" value="UniProtKB-UniRule"/>
</dbReference>
<dbReference type="Gene3D" id="3.60.21.10">
    <property type="match status" value="1"/>
</dbReference>
<evidence type="ECO:0000256" key="1">
    <source>
        <dbReference type="ARBA" id="ARBA00022801"/>
    </source>
</evidence>
<keyword evidence="2 4" id="KW-0464">Manganese</keyword>
<dbReference type="InterPro" id="IPR009164">
    <property type="entry name" value="FBPtase_class3"/>
</dbReference>
<evidence type="ECO:0000256" key="2">
    <source>
        <dbReference type="ARBA" id="ARBA00023211"/>
    </source>
</evidence>
<dbReference type="Proteomes" id="UP000021369">
    <property type="component" value="Unassembled WGS sequence"/>
</dbReference>
<keyword evidence="1 4" id="KW-0378">Hydrolase</keyword>
<name>A0A011VTT5_RUMAL</name>